<organism evidence="1 2">
    <name type="scientific">Methanoculleus oceani</name>
    <dbReference type="NCBI Taxonomy" id="2184756"/>
    <lineage>
        <taxon>Archaea</taxon>
        <taxon>Methanobacteriati</taxon>
        <taxon>Methanobacteriota</taxon>
        <taxon>Stenosarchaea group</taxon>
        <taxon>Methanomicrobia</taxon>
        <taxon>Methanomicrobiales</taxon>
        <taxon>Methanomicrobiaceae</taxon>
        <taxon>Methanoculleus</taxon>
    </lineage>
</organism>
<accession>A0ABD4TAU3</accession>
<evidence type="ECO:0000313" key="1">
    <source>
        <dbReference type="EMBL" id="MCM2464813.1"/>
    </source>
</evidence>
<protein>
    <recommendedName>
        <fullName evidence="3">2'-5' RNA ligase</fullName>
    </recommendedName>
</protein>
<evidence type="ECO:0008006" key="3">
    <source>
        <dbReference type="Google" id="ProtNLM"/>
    </source>
</evidence>
<dbReference type="Proteomes" id="UP001523230">
    <property type="component" value="Unassembled WGS sequence"/>
</dbReference>
<proteinExistence type="predicted"/>
<keyword evidence="2" id="KW-1185">Reference proteome</keyword>
<comment type="caution">
    <text evidence="1">The sequence shown here is derived from an EMBL/GenBank/DDBJ whole genome shotgun (WGS) entry which is preliminary data.</text>
</comment>
<dbReference type="AlphaFoldDB" id="A0ABD4TAU3"/>
<dbReference type="EMBL" id="QFDM01000001">
    <property type="protein sequence ID" value="MCM2464813.1"/>
    <property type="molecule type" value="Genomic_DNA"/>
</dbReference>
<dbReference type="Gene3D" id="3.90.1140.10">
    <property type="entry name" value="Cyclic phosphodiesterase"/>
    <property type="match status" value="1"/>
</dbReference>
<name>A0ABD4TAU3_9EURY</name>
<evidence type="ECO:0000313" key="2">
    <source>
        <dbReference type="Proteomes" id="UP001523230"/>
    </source>
</evidence>
<reference evidence="1 2" key="1">
    <citation type="submission" date="2018-05" db="EMBL/GenBank/DDBJ databases">
        <title>Isolation and characterization of genus Methanoculleus species and their viruses from deep sea marine sediment offshore southwestern Taiwan.</title>
        <authorList>
            <person name="Wei W.-H."/>
            <person name="Chen W.-C."/>
            <person name="Lai M.-C."/>
            <person name="Chen S.-C."/>
        </authorList>
    </citation>
    <scope>NUCLEOTIDE SEQUENCE [LARGE SCALE GENOMIC DNA]</scope>
    <source>
        <strain evidence="1 2">CWC-02</strain>
    </source>
</reference>
<gene>
    <name evidence="1" type="ORF">DIC75_00545</name>
</gene>
<sequence>MPIPGKTLFYLFRQFGLMHKLPDTVAIDVVLLPPGPIMDMAIGANRTLLAGSPDGGIRLDGEDCLPHISVAMLPVRSGDIPEITAKVDRIARQCSPMTMTVDAVVKHRSGTGETVSAFHILRAEILQLFHKTVMNALKPYPAPPAGPEMFAGETSASSVDCLVRFQKTSAYLRYSPHITLGFGNLPEILPGIDFPIRFEVTKAAICHLGSHCTCRRVLAGFDLGNRTPGARGRAARR</sequence>